<evidence type="ECO:0000256" key="3">
    <source>
        <dbReference type="ARBA" id="ARBA00023163"/>
    </source>
</evidence>
<dbReference type="AlphaFoldDB" id="A0A6L5JWL7"/>
<evidence type="ECO:0000313" key="7">
    <source>
        <dbReference type="Proteomes" id="UP000480275"/>
    </source>
</evidence>
<dbReference type="InterPro" id="IPR008920">
    <property type="entry name" value="TF_FadR/GntR_C"/>
</dbReference>
<dbReference type="Gene3D" id="1.20.120.530">
    <property type="entry name" value="GntR ligand-binding domain-like"/>
    <property type="match status" value="1"/>
</dbReference>
<dbReference type="PROSITE" id="PS50949">
    <property type="entry name" value="HTH_GNTR"/>
    <property type="match status" value="1"/>
</dbReference>
<name>A0A6L5JWL7_RHOTE</name>
<dbReference type="PRINTS" id="PR00035">
    <property type="entry name" value="HTHGNTR"/>
</dbReference>
<keyword evidence="2" id="KW-0238">DNA-binding</keyword>
<dbReference type="InterPro" id="IPR036388">
    <property type="entry name" value="WH-like_DNA-bd_sf"/>
</dbReference>
<evidence type="ECO:0000256" key="1">
    <source>
        <dbReference type="ARBA" id="ARBA00023015"/>
    </source>
</evidence>
<dbReference type="EMBL" id="WIXJ01000003">
    <property type="protein sequence ID" value="MQY51421.1"/>
    <property type="molecule type" value="Genomic_DNA"/>
</dbReference>
<dbReference type="InterPro" id="IPR000524">
    <property type="entry name" value="Tscrpt_reg_HTH_GntR"/>
</dbReference>
<evidence type="ECO:0000313" key="6">
    <source>
        <dbReference type="EMBL" id="MQY51421.1"/>
    </source>
</evidence>
<dbReference type="SUPFAM" id="SSF48008">
    <property type="entry name" value="GntR ligand-binding domain-like"/>
    <property type="match status" value="1"/>
</dbReference>
<dbReference type="Pfam" id="PF00392">
    <property type="entry name" value="GntR"/>
    <property type="match status" value="1"/>
</dbReference>
<dbReference type="PANTHER" id="PTHR43537:SF50">
    <property type="entry name" value="TRANSCRIPTIONAL REGULATORY PROTEIN"/>
    <property type="match status" value="1"/>
</dbReference>
<dbReference type="InterPro" id="IPR011711">
    <property type="entry name" value="GntR_C"/>
</dbReference>
<accession>A0A6L5JWL7</accession>
<dbReference type="CDD" id="cd07377">
    <property type="entry name" value="WHTH_GntR"/>
    <property type="match status" value="1"/>
</dbReference>
<keyword evidence="1" id="KW-0805">Transcription regulation</keyword>
<dbReference type="Gene3D" id="1.10.10.10">
    <property type="entry name" value="Winged helix-like DNA-binding domain superfamily/Winged helix DNA-binding domain"/>
    <property type="match status" value="1"/>
</dbReference>
<evidence type="ECO:0000259" key="5">
    <source>
        <dbReference type="PROSITE" id="PS50949"/>
    </source>
</evidence>
<dbReference type="GO" id="GO:0003700">
    <property type="term" value="F:DNA-binding transcription factor activity"/>
    <property type="evidence" value="ECO:0007669"/>
    <property type="project" value="InterPro"/>
</dbReference>
<organism evidence="6 7">
    <name type="scientific">Rhodocyclus tenuis</name>
    <name type="common">Rhodospirillum tenue</name>
    <dbReference type="NCBI Taxonomy" id="1066"/>
    <lineage>
        <taxon>Bacteria</taxon>
        <taxon>Pseudomonadati</taxon>
        <taxon>Pseudomonadota</taxon>
        <taxon>Betaproteobacteria</taxon>
        <taxon>Rhodocyclales</taxon>
        <taxon>Rhodocyclaceae</taxon>
        <taxon>Rhodocyclus</taxon>
    </lineage>
</organism>
<comment type="caution">
    <text evidence="6">The sequence shown here is derived from an EMBL/GenBank/DDBJ whole genome shotgun (WGS) entry which is preliminary data.</text>
</comment>
<evidence type="ECO:0000256" key="2">
    <source>
        <dbReference type="ARBA" id="ARBA00023125"/>
    </source>
</evidence>
<reference evidence="6 7" key="1">
    <citation type="submission" date="2019-10" db="EMBL/GenBank/DDBJ databases">
        <title>Whole-genome sequence of the purple nonsulfur photosynthetic bacterium Rhodocyclus tenuis.</title>
        <authorList>
            <person name="Kyndt J.A."/>
            <person name="Meyer T.E."/>
        </authorList>
    </citation>
    <scope>NUCLEOTIDE SEQUENCE [LARGE SCALE GENOMIC DNA]</scope>
    <source>
        <strain evidence="6 7">DSM 110</strain>
    </source>
</reference>
<dbReference type="Pfam" id="PF07729">
    <property type="entry name" value="FCD"/>
    <property type="match status" value="1"/>
</dbReference>
<gene>
    <name evidence="6" type="ORF">GHK24_06505</name>
</gene>
<dbReference type="SUPFAM" id="SSF46785">
    <property type="entry name" value="Winged helix' DNA-binding domain"/>
    <property type="match status" value="1"/>
</dbReference>
<dbReference type="InterPro" id="IPR036390">
    <property type="entry name" value="WH_DNA-bd_sf"/>
</dbReference>
<keyword evidence="3" id="KW-0804">Transcription</keyword>
<evidence type="ECO:0000256" key="4">
    <source>
        <dbReference type="SAM" id="MobiDB-lite"/>
    </source>
</evidence>
<dbReference type="SMART" id="SM00345">
    <property type="entry name" value="HTH_GNTR"/>
    <property type="match status" value="1"/>
</dbReference>
<proteinExistence type="predicted"/>
<dbReference type="Proteomes" id="UP000480275">
    <property type="component" value="Unassembled WGS sequence"/>
</dbReference>
<dbReference type="GO" id="GO:0003677">
    <property type="term" value="F:DNA binding"/>
    <property type="evidence" value="ECO:0007669"/>
    <property type="project" value="UniProtKB-KW"/>
</dbReference>
<dbReference type="SMART" id="SM00895">
    <property type="entry name" value="FCD"/>
    <property type="match status" value="1"/>
</dbReference>
<feature type="domain" description="HTH gntR-type" evidence="5">
    <location>
        <begin position="33"/>
        <end position="100"/>
    </location>
</feature>
<dbReference type="PANTHER" id="PTHR43537">
    <property type="entry name" value="TRANSCRIPTIONAL REGULATOR, GNTR FAMILY"/>
    <property type="match status" value="1"/>
</dbReference>
<sequence length="246" mass="27742">MNARPTQTEAVAAENTRKVPADATPPNGRIARTALYQEVAERLRQRIFSHELAPGEWIDEQALVVAYGISRTPLREALKVLAAEGLVTLKPRRGCYVTEISERDLDDIFPLMAMLEGRSAWEAAKKWRSEDLARLEVLHAELEAYTAAGQIDRFFEANQDFHRQIQELSGNRWLLQLAQDLRKVLQLTRLHSLGVEGRLQESMAEHHAIMAALRTRDAAAAEVAMRKHLLASREALARARPVRAPE</sequence>
<dbReference type="OrthoDB" id="8066003at2"/>
<feature type="region of interest" description="Disordered" evidence="4">
    <location>
        <begin position="1"/>
        <end position="26"/>
    </location>
</feature>
<protein>
    <submittedName>
        <fullName evidence="6">FCD domain-containing protein</fullName>
    </submittedName>
</protein>